<dbReference type="SUPFAM" id="SSF103473">
    <property type="entry name" value="MFS general substrate transporter"/>
    <property type="match status" value="1"/>
</dbReference>
<dbReference type="OrthoDB" id="6415790at2759"/>
<feature type="region of interest" description="Disordered" evidence="5">
    <location>
        <begin position="94"/>
        <end position="115"/>
    </location>
</feature>
<evidence type="ECO:0000256" key="1">
    <source>
        <dbReference type="ARBA" id="ARBA00004141"/>
    </source>
</evidence>
<feature type="transmembrane region" description="Helical" evidence="6">
    <location>
        <begin position="214"/>
        <end position="232"/>
    </location>
</feature>
<feature type="transmembrane region" description="Helical" evidence="6">
    <location>
        <begin position="627"/>
        <end position="650"/>
    </location>
</feature>
<keyword evidence="8" id="KW-1185">Reference proteome</keyword>
<reference evidence="7" key="1">
    <citation type="journal article" date="2020" name="bioRxiv">
        <title>Comparative genomics of Chlamydomonas.</title>
        <authorList>
            <person name="Craig R.J."/>
            <person name="Hasan A.R."/>
            <person name="Ness R.W."/>
            <person name="Keightley P.D."/>
        </authorList>
    </citation>
    <scope>NUCLEOTIDE SEQUENCE</scope>
    <source>
        <strain evidence="7">CCAP 11/173</strain>
    </source>
</reference>
<evidence type="ECO:0000256" key="4">
    <source>
        <dbReference type="ARBA" id="ARBA00023136"/>
    </source>
</evidence>
<feature type="region of interest" description="Disordered" evidence="5">
    <location>
        <begin position="1"/>
        <end position="26"/>
    </location>
</feature>
<keyword evidence="4 6" id="KW-0472">Membrane</keyword>
<feature type="compositionally biased region" description="Low complexity" evidence="5">
    <location>
        <begin position="10"/>
        <end position="26"/>
    </location>
</feature>
<evidence type="ECO:0000256" key="5">
    <source>
        <dbReference type="SAM" id="MobiDB-lite"/>
    </source>
</evidence>
<evidence type="ECO:0000313" key="8">
    <source>
        <dbReference type="Proteomes" id="UP000613740"/>
    </source>
</evidence>
<dbReference type="InterPro" id="IPR004752">
    <property type="entry name" value="AmpG_permease/AT-1"/>
</dbReference>
<dbReference type="GO" id="GO:0008521">
    <property type="term" value="F:acetyl-CoA transmembrane transporter activity"/>
    <property type="evidence" value="ECO:0007669"/>
    <property type="project" value="InterPro"/>
</dbReference>
<evidence type="ECO:0000256" key="2">
    <source>
        <dbReference type="ARBA" id="ARBA00022692"/>
    </source>
</evidence>
<accession>A0A835W6D2</accession>
<evidence type="ECO:0000256" key="6">
    <source>
        <dbReference type="SAM" id="Phobius"/>
    </source>
</evidence>
<feature type="transmembrane region" description="Helical" evidence="6">
    <location>
        <begin position="188"/>
        <end position="208"/>
    </location>
</feature>
<evidence type="ECO:0000256" key="3">
    <source>
        <dbReference type="ARBA" id="ARBA00022989"/>
    </source>
</evidence>
<dbReference type="InterPro" id="IPR024371">
    <property type="entry name" value="AcetylCoA_trans_1-like"/>
</dbReference>
<dbReference type="GO" id="GO:0016020">
    <property type="term" value="C:membrane"/>
    <property type="evidence" value="ECO:0007669"/>
    <property type="project" value="UniProtKB-SubCell"/>
</dbReference>
<feature type="transmembrane region" description="Helical" evidence="6">
    <location>
        <begin position="443"/>
        <end position="466"/>
    </location>
</feature>
<dbReference type="Pfam" id="PF13000">
    <property type="entry name" value="Acatn"/>
    <property type="match status" value="2"/>
</dbReference>
<feature type="transmembrane region" description="Helical" evidence="6">
    <location>
        <begin position="316"/>
        <end position="332"/>
    </location>
</feature>
<feature type="transmembrane region" description="Helical" evidence="6">
    <location>
        <begin position="123"/>
        <end position="144"/>
    </location>
</feature>
<feature type="transmembrane region" description="Helical" evidence="6">
    <location>
        <begin position="540"/>
        <end position="560"/>
    </location>
</feature>
<feature type="transmembrane region" description="Helical" evidence="6">
    <location>
        <begin position="509"/>
        <end position="534"/>
    </location>
</feature>
<protein>
    <submittedName>
        <fullName evidence="7">Uncharacterized protein</fullName>
    </submittedName>
</protein>
<dbReference type="PANTHER" id="PTHR12778:SF9">
    <property type="entry name" value="ACETYL-COENZYME A TRANSPORTER 1"/>
    <property type="match status" value="1"/>
</dbReference>
<sequence length="686" mass="71238">MPTTRSRAKASAAGGEPPATPAASSADAAARIAEAYEASAAAAAAAAAAADAAAGAAADAAHPIAPAHVSSLRRPGGSMDDLCRLQYDADGEPAAARDHVHVHGRRRRADAPPPSSELGGMSLLVLLYMVQGVPLGLTTGALPFMLSSKLSYTQMGIFGLAAYPYSLKLLWSPIVDSVYLRSVGRRKSWIVPIQLLTAALLLGCANWIQELYEAADVVSLTALFLVFVFLMATQDIAVDGWALTLLSPANVSYASTCQTVGQTTGIFTSFTVFLALQDAAFCNKYIRANAYLGPLLGATSADLDSGLVSLAGYMRFWGWVFAVVTAAIALFIREKSEEELEAAAAARLDVDTRALAAPLSAEERELLGMAAEGSAPGAASAASSPGGVLGELADAYLGLWRVVRLPAVWRLSALLLTYRLGVLAAEGAASLKLIDKGVAKEALAFLVLFQFPVELLSAVVAGRWAASHSPYWPFMTGYVLRLLTAVATVALTAAFPAGATSLSEHRGAFGALAAVSLATSFVSYLSFTALGSFFNTVSDPAMGGAYLTLLNTIANMGYLLPRTPMFWLMDVLTVPRCTAASPSPSSPAAAAAAVLPYACPKKLSDMARGDSECAAAGGVCGLASDGYYIMSSVSLVVGAALGLAYLGFVWRLMRLPLSSWRATLARAPGAAGGEVVGEEEAEKKRL</sequence>
<dbReference type="InterPro" id="IPR036259">
    <property type="entry name" value="MFS_trans_sf"/>
</dbReference>
<organism evidence="7 8">
    <name type="scientific">Chlamydomonas schloesseri</name>
    <dbReference type="NCBI Taxonomy" id="2026947"/>
    <lineage>
        <taxon>Eukaryota</taxon>
        <taxon>Viridiplantae</taxon>
        <taxon>Chlorophyta</taxon>
        <taxon>core chlorophytes</taxon>
        <taxon>Chlorophyceae</taxon>
        <taxon>CS clade</taxon>
        <taxon>Chlamydomonadales</taxon>
        <taxon>Chlamydomonadaceae</taxon>
        <taxon>Chlamydomonas</taxon>
    </lineage>
</organism>
<name>A0A835W6D2_9CHLO</name>
<comment type="caution">
    <text evidence="7">The sequence shown here is derived from an EMBL/GenBank/DDBJ whole genome shotgun (WGS) entry which is preliminary data.</text>
</comment>
<comment type="subcellular location">
    <subcellularLocation>
        <location evidence="1">Membrane</location>
        <topology evidence="1">Multi-pass membrane protein</topology>
    </subcellularLocation>
</comment>
<evidence type="ECO:0000313" key="7">
    <source>
        <dbReference type="EMBL" id="KAG2442242.1"/>
    </source>
</evidence>
<proteinExistence type="predicted"/>
<dbReference type="EMBL" id="JAEHOD010000033">
    <property type="protein sequence ID" value="KAG2442242.1"/>
    <property type="molecule type" value="Genomic_DNA"/>
</dbReference>
<keyword evidence="2 6" id="KW-0812">Transmembrane</keyword>
<dbReference type="GO" id="GO:0035348">
    <property type="term" value="P:acetyl-CoA transmembrane transport"/>
    <property type="evidence" value="ECO:0007669"/>
    <property type="project" value="InterPro"/>
</dbReference>
<feature type="transmembrane region" description="Helical" evidence="6">
    <location>
        <begin position="478"/>
        <end position="497"/>
    </location>
</feature>
<dbReference type="Proteomes" id="UP000613740">
    <property type="component" value="Unassembled WGS sequence"/>
</dbReference>
<dbReference type="AlphaFoldDB" id="A0A835W6D2"/>
<gene>
    <name evidence="7" type="ORF">HYH02_009726</name>
</gene>
<keyword evidence="3 6" id="KW-1133">Transmembrane helix</keyword>
<dbReference type="PANTHER" id="PTHR12778">
    <property type="entry name" value="SOLUTE CARRIER FAMILY 33 ACETYL-COA TRANSPORTER -RELATED"/>
    <property type="match status" value="1"/>
</dbReference>